<dbReference type="Pfam" id="PF12773">
    <property type="entry name" value="DZR"/>
    <property type="match status" value="1"/>
</dbReference>
<organism evidence="2 4">
    <name type="scientific">Candidatus Chlorohelix allophototropha</name>
    <dbReference type="NCBI Taxonomy" id="3003348"/>
    <lineage>
        <taxon>Bacteria</taxon>
        <taxon>Bacillati</taxon>
        <taxon>Chloroflexota</taxon>
        <taxon>Chloroflexia</taxon>
        <taxon>Candidatus Chloroheliales</taxon>
        <taxon>Candidatus Chloroheliaceae</taxon>
        <taxon>Candidatus Chlorohelix</taxon>
    </lineage>
</organism>
<dbReference type="Proteomes" id="UP001431572">
    <property type="component" value="Chromosome 2"/>
</dbReference>
<dbReference type="EMBL" id="JACATZ010000003">
    <property type="protein sequence ID" value="NWJ47510.1"/>
    <property type="molecule type" value="Genomic_DNA"/>
</dbReference>
<evidence type="ECO:0000313" key="5">
    <source>
        <dbReference type="Proteomes" id="UP001431572"/>
    </source>
</evidence>
<dbReference type="InterPro" id="IPR008984">
    <property type="entry name" value="SMAD_FHA_dom_sf"/>
</dbReference>
<proteinExistence type="predicted"/>
<protein>
    <submittedName>
        <fullName evidence="2">FHA domain-containing protein</fullName>
    </submittedName>
</protein>
<sequence length="268" mass="28162">MSVKCQQCNHQNPDDVEFCENCGAQLPVSVPTSGIIATAVATPASAQVSDILICPNCKAPFTIGDVFCFNCGYDLTKQHAIPASSIQVAAAVSNPPTQPATAVNSNSQPDISADEFEKMLSSGAPLPAAEIAQPTPVATPVQPASGFAAVAVQEVAAPAIAVGNLILTISGPYGVEKVTYIGRELLLGRQDIKTRIFPDVALDDAASSRRHLAIWQEASDEKFYAQDLESSNGTLLNDSDMPPGEPVQLKNGDVIKIGTRYNIQITIA</sequence>
<gene>
    <name evidence="2" type="ORF">HXX08_16755</name>
    <name evidence="3" type="ORF">OZ401_003033</name>
</gene>
<dbReference type="EMBL" id="CP128400">
    <property type="protein sequence ID" value="WJW69423.1"/>
    <property type="molecule type" value="Genomic_DNA"/>
</dbReference>
<evidence type="ECO:0000259" key="1">
    <source>
        <dbReference type="PROSITE" id="PS50006"/>
    </source>
</evidence>
<evidence type="ECO:0000313" key="3">
    <source>
        <dbReference type="EMBL" id="WJW69423.1"/>
    </source>
</evidence>
<name>A0A8T7M5X1_9CHLR</name>
<reference evidence="2 4" key="1">
    <citation type="submission" date="2020-06" db="EMBL/GenBank/DDBJ databases">
        <title>Anoxygenic phototrophic Chloroflexota member uses a Type I reaction center.</title>
        <authorList>
            <person name="Tsuji J.M."/>
            <person name="Shaw N.A."/>
            <person name="Nagashima S."/>
            <person name="Venkiteswaran J."/>
            <person name="Schiff S.L."/>
            <person name="Hanada S."/>
            <person name="Tank M."/>
            <person name="Neufeld J.D."/>
        </authorList>
    </citation>
    <scope>NUCLEOTIDE SEQUENCE [LARGE SCALE GENOMIC DNA]</scope>
    <source>
        <strain evidence="2">L227-S17</strain>
    </source>
</reference>
<dbReference type="RefSeq" id="WP_341471307.1">
    <property type="nucleotide sequence ID" value="NZ_CP128400.1"/>
</dbReference>
<dbReference type="Pfam" id="PF00498">
    <property type="entry name" value="FHA"/>
    <property type="match status" value="1"/>
</dbReference>
<dbReference type="Gene3D" id="2.60.200.20">
    <property type="match status" value="1"/>
</dbReference>
<evidence type="ECO:0000313" key="4">
    <source>
        <dbReference type="Proteomes" id="UP000521676"/>
    </source>
</evidence>
<dbReference type="SUPFAM" id="SSF49879">
    <property type="entry name" value="SMAD/FHA domain"/>
    <property type="match status" value="1"/>
</dbReference>
<evidence type="ECO:0000313" key="2">
    <source>
        <dbReference type="EMBL" id="NWJ47510.1"/>
    </source>
</evidence>
<dbReference type="InterPro" id="IPR025874">
    <property type="entry name" value="DZR"/>
</dbReference>
<dbReference type="SMART" id="SM00240">
    <property type="entry name" value="FHA"/>
    <property type="match status" value="1"/>
</dbReference>
<feature type="domain" description="FHA" evidence="1">
    <location>
        <begin position="185"/>
        <end position="241"/>
    </location>
</feature>
<dbReference type="AlphaFoldDB" id="A0A8T7M5X1"/>
<keyword evidence="5" id="KW-1185">Reference proteome</keyword>
<dbReference type="PANTHER" id="PTHR23308">
    <property type="entry name" value="NUCLEAR INHIBITOR OF PROTEIN PHOSPHATASE-1"/>
    <property type="match status" value="1"/>
</dbReference>
<dbReference type="PROSITE" id="PS50006">
    <property type="entry name" value="FHA_DOMAIN"/>
    <property type="match status" value="1"/>
</dbReference>
<reference evidence="3" key="2">
    <citation type="journal article" date="2024" name="Nature">
        <title>Anoxygenic phototroph of the Chloroflexota uses a type I reaction centre.</title>
        <authorList>
            <person name="Tsuji J.M."/>
            <person name="Shaw N.A."/>
            <person name="Nagashima S."/>
            <person name="Venkiteswaran J.J."/>
            <person name="Schiff S.L."/>
            <person name="Watanabe T."/>
            <person name="Fukui M."/>
            <person name="Hanada S."/>
            <person name="Tank M."/>
            <person name="Neufeld J.D."/>
        </authorList>
    </citation>
    <scope>NUCLEOTIDE SEQUENCE</scope>
    <source>
        <strain evidence="3">L227-S17</strain>
    </source>
</reference>
<dbReference type="Proteomes" id="UP000521676">
    <property type="component" value="Unassembled WGS sequence"/>
</dbReference>
<accession>A0A8T7M5X1</accession>
<dbReference type="InterPro" id="IPR000253">
    <property type="entry name" value="FHA_dom"/>
</dbReference>
<dbReference type="InterPro" id="IPR050923">
    <property type="entry name" value="Cell_Proc_Reg/RNA_Proc"/>
</dbReference>